<evidence type="ECO:0000256" key="1">
    <source>
        <dbReference type="ARBA" id="ARBA00000098"/>
    </source>
</evidence>
<evidence type="ECO:0000256" key="3">
    <source>
        <dbReference type="ARBA" id="ARBA00010136"/>
    </source>
</evidence>
<dbReference type="InterPro" id="IPR027268">
    <property type="entry name" value="Peptidase_M4/M1_CTD_sf"/>
</dbReference>
<comment type="similarity">
    <text evidence="3">Belongs to the peptidase M1 family.</text>
</comment>
<sequence length="831" mass="93847">MNILTTVLFALGLPVQPGVSAKLAEHRAKTISNIHYALNFTIPADQKAPVLATEVLDFKLSSIAQTLQIDFKTNTITQVNVNGKAIKPNFINEHLIIGAKSLIRGSNRIKLSYTTASSSMNRNRDYMYTLLVPDRARTVFPCFDQPDLKAMYTLTLNVPKDWQAVGNAPVKDFVVNKGVKTVRFTRSDLVSTYLFSFVAGKFYKVSKGNINLYHRETDTAKLKASIDPIFDIQADALKFMEDYTAIKYPFKKFDCIAIPDFQYGGMEHVGAIQYKAAALFLDASATRDQLIARANVLAHETAHQWFGDLVTMRWFNDVWMKEVFANFMADRISNITLKDNNYTLKFLTDHYPLAYGVDRTPGANAIRQQLGNLQDAGSMYGNIIYHKAPIMMRQLERLMGEKAFQEGLRQYLKRYAYGNATWPDLISILDARTPVDLLAWNKVWGNEAGRPKFTHQLKTDNGKITALMISQLGEDGNKRFWPQYFEMAFIYNDHVETIPVNMKQATITVAVGKAKPDVIIFNSSGEGYGVFPVDVNAEIISIKDPVTRASAYINLYENMLSGQGMTPQRLLNIVRAAILKEKEELNLNILADYINAIFWRFIPADKRPGLAADIESTLWQAMERAGTANTKKLLFKAYTGIALSKGAQDKVYQVWRDKRGPAGVTLAEDEYTSLATGLAIRNYTNYQDILNEQLARIQNADRKDRLQFLMASLSNDVAVRDAFFASLKDRANRAKESWVATALGNMHHPLRLAQSEKYLPESLDWLADIQRTGDIFFPQAWLQATFAWYQTPAAAAVVSSFLNNNPNYNPKLKAKILQLTDNMYRAVRLIK</sequence>
<proteinExistence type="inferred from homology"/>
<dbReference type="InterPro" id="IPR050344">
    <property type="entry name" value="Peptidase_M1_aminopeptidases"/>
</dbReference>
<evidence type="ECO:0000256" key="2">
    <source>
        <dbReference type="ARBA" id="ARBA00001947"/>
    </source>
</evidence>
<dbReference type="RefSeq" id="WP_377129952.1">
    <property type="nucleotide sequence ID" value="NZ_JBHUON010000025.1"/>
</dbReference>
<evidence type="ECO:0000256" key="4">
    <source>
        <dbReference type="ARBA" id="ARBA00012564"/>
    </source>
</evidence>
<keyword evidence="14" id="KW-1185">Reference proteome</keyword>
<name>A0ABW5XSG8_9SPHI</name>
<comment type="catalytic activity">
    <reaction evidence="1">
        <text>Release of an N-terminal amino acid, Xaa-|-Yaa- from a peptide, amide or arylamide. Xaa is preferably Ala, but may be most amino acids including Pro (slow action). When a terminal hydrophobic residue is followed by a prolyl residue, the two may be released as an intact Xaa-Pro dipeptide.</text>
        <dbReference type="EC" id="3.4.11.2"/>
    </reaction>
</comment>
<evidence type="ECO:0000256" key="10">
    <source>
        <dbReference type="ARBA" id="ARBA00023049"/>
    </source>
</evidence>
<dbReference type="PRINTS" id="PR00756">
    <property type="entry name" value="ALADIPTASE"/>
</dbReference>
<dbReference type="PANTHER" id="PTHR11533:SF299">
    <property type="entry name" value="AMINOPEPTIDASE"/>
    <property type="match status" value="1"/>
</dbReference>
<dbReference type="Proteomes" id="UP001597601">
    <property type="component" value="Unassembled WGS sequence"/>
</dbReference>
<dbReference type="SUPFAM" id="SSF63737">
    <property type="entry name" value="Leukotriene A4 hydrolase N-terminal domain"/>
    <property type="match status" value="1"/>
</dbReference>
<dbReference type="Pfam" id="PF01433">
    <property type="entry name" value="Peptidase_M1"/>
    <property type="match status" value="1"/>
</dbReference>
<keyword evidence="9" id="KW-0862">Zinc</keyword>
<dbReference type="CDD" id="cd09602">
    <property type="entry name" value="M1_APN"/>
    <property type="match status" value="1"/>
</dbReference>
<dbReference type="Pfam" id="PF17900">
    <property type="entry name" value="Peptidase_M1_N"/>
    <property type="match status" value="1"/>
</dbReference>
<gene>
    <name evidence="13" type="ORF">ACFSYC_16890</name>
</gene>
<evidence type="ECO:0000259" key="11">
    <source>
        <dbReference type="Pfam" id="PF01433"/>
    </source>
</evidence>
<comment type="cofactor">
    <cofactor evidence="2">
        <name>Zn(2+)</name>
        <dbReference type="ChEBI" id="CHEBI:29105"/>
    </cofactor>
</comment>
<evidence type="ECO:0000256" key="6">
    <source>
        <dbReference type="ARBA" id="ARBA00022670"/>
    </source>
</evidence>
<accession>A0ABW5XSG8</accession>
<evidence type="ECO:0000256" key="7">
    <source>
        <dbReference type="ARBA" id="ARBA00022723"/>
    </source>
</evidence>
<comment type="caution">
    <text evidence="13">The sequence shown here is derived from an EMBL/GenBank/DDBJ whole genome shotgun (WGS) entry which is preliminary data.</text>
</comment>
<organism evidence="13 14">
    <name type="scientific">Mucilaginibacter antarcticus</name>
    <dbReference type="NCBI Taxonomy" id="1855725"/>
    <lineage>
        <taxon>Bacteria</taxon>
        <taxon>Pseudomonadati</taxon>
        <taxon>Bacteroidota</taxon>
        <taxon>Sphingobacteriia</taxon>
        <taxon>Sphingobacteriales</taxon>
        <taxon>Sphingobacteriaceae</taxon>
        <taxon>Mucilaginibacter</taxon>
    </lineage>
</organism>
<feature type="domain" description="Peptidase M1 membrane alanine aminopeptidase" evidence="11">
    <location>
        <begin position="230"/>
        <end position="433"/>
    </location>
</feature>
<keyword evidence="8" id="KW-0378">Hydrolase</keyword>
<keyword evidence="6" id="KW-0645">Protease</keyword>
<dbReference type="InterPro" id="IPR045357">
    <property type="entry name" value="Aminopeptidase_N-like_N"/>
</dbReference>
<evidence type="ECO:0000259" key="12">
    <source>
        <dbReference type="Pfam" id="PF17900"/>
    </source>
</evidence>
<evidence type="ECO:0000313" key="14">
    <source>
        <dbReference type="Proteomes" id="UP001597601"/>
    </source>
</evidence>
<dbReference type="EC" id="3.4.11.2" evidence="4"/>
<feature type="domain" description="Aminopeptidase N-like N-terminal" evidence="12">
    <location>
        <begin position="120"/>
        <end position="194"/>
    </location>
</feature>
<reference evidence="14" key="1">
    <citation type="journal article" date="2019" name="Int. J. Syst. Evol. Microbiol.">
        <title>The Global Catalogue of Microorganisms (GCM) 10K type strain sequencing project: providing services to taxonomists for standard genome sequencing and annotation.</title>
        <authorList>
            <consortium name="The Broad Institute Genomics Platform"/>
            <consortium name="The Broad Institute Genome Sequencing Center for Infectious Disease"/>
            <person name="Wu L."/>
            <person name="Ma J."/>
        </authorList>
    </citation>
    <scope>NUCLEOTIDE SEQUENCE [LARGE SCALE GENOMIC DNA]</scope>
    <source>
        <strain evidence="14">KCTC 52232</strain>
    </source>
</reference>
<dbReference type="PANTHER" id="PTHR11533">
    <property type="entry name" value="PROTEASE M1 ZINC METALLOPROTEASE"/>
    <property type="match status" value="1"/>
</dbReference>
<protein>
    <recommendedName>
        <fullName evidence="5">Aminopeptidase N</fullName>
        <ecNumber evidence="4">3.4.11.2</ecNumber>
    </recommendedName>
</protein>
<evidence type="ECO:0000256" key="8">
    <source>
        <dbReference type="ARBA" id="ARBA00022801"/>
    </source>
</evidence>
<dbReference type="Gene3D" id="1.10.390.10">
    <property type="entry name" value="Neutral Protease Domain 2"/>
    <property type="match status" value="1"/>
</dbReference>
<dbReference type="InterPro" id="IPR014782">
    <property type="entry name" value="Peptidase_M1_dom"/>
</dbReference>
<evidence type="ECO:0000313" key="13">
    <source>
        <dbReference type="EMBL" id="MFD2866375.1"/>
    </source>
</evidence>
<evidence type="ECO:0000256" key="5">
    <source>
        <dbReference type="ARBA" id="ARBA00015611"/>
    </source>
</evidence>
<keyword evidence="10" id="KW-0482">Metalloprotease</keyword>
<keyword evidence="7" id="KW-0479">Metal-binding</keyword>
<evidence type="ECO:0000256" key="9">
    <source>
        <dbReference type="ARBA" id="ARBA00022833"/>
    </source>
</evidence>
<dbReference type="InterPro" id="IPR001930">
    <property type="entry name" value="Peptidase_M1"/>
</dbReference>
<dbReference type="EMBL" id="JBHUON010000025">
    <property type="protein sequence ID" value="MFD2866375.1"/>
    <property type="molecule type" value="Genomic_DNA"/>
</dbReference>
<dbReference type="SUPFAM" id="SSF55486">
    <property type="entry name" value="Metalloproteases ('zincins'), catalytic domain"/>
    <property type="match status" value="1"/>
</dbReference>
<dbReference type="Gene3D" id="2.60.40.1730">
    <property type="entry name" value="tricorn interacting facor f3 domain"/>
    <property type="match status" value="1"/>
</dbReference>
<dbReference type="InterPro" id="IPR042097">
    <property type="entry name" value="Aminopeptidase_N-like_N_sf"/>
</dbReference>